<feature type="compositionally biased region" description="Basic residues" evidence="9">
    <location>
        <begin position="879"/>
        <end position="892"/>
    </location>
</feature>
<evidence type="ECO:0000259" key="11">
    <source>
        <dbReference type="Pfam" id="PF07780"/>
    </source>
</evidence>
<evidence type="ECO:0000313" key="14">
    <source>
        <dbReference type="Proteomes" id="UP000070544"/>
    </source>
</evidence>
<keyword evidence="4 8" id="KW-0489">Methyltransferase</keyword>
<dbReference type="InterPro" id="IPR002877">
    <property type="entry name" value="RNA_MeTrfase_FtsJ_dom"/>
</dbReference>
<feature type="compositionally biased region" description="Basic and acidic residues" evidence="9">
    <location>
        <begin position="667"/>
        <end position="677"/>
    </location>
</feature>
<dbReference type="InterPro" id="IPR029063">
    <property type="entry name" value="SAM-dependent_MTases_sf"/>
</dbReference>
<keyword evidence="2 8" id="KW-0690">Ribosome biogenesis</keyword>
<feature type="compositionally biased region" description="Basic and acidic residues" evidence="9">
    <location>
        <begin position="502"/>
        <end position="542"/>
    </location>
</feature>
<evidence type="ECO:0000256" key="5">
    <source>
        <dbReference type="ARBA" id="ARBA00022679"/>
    </source>
</evidence>
<name>A0A139A8V8_GONPJ</name>
<dbReference type="InterPro" id="IPR024576">
    <property type="entry name" value="rRNA_MeTfrase_Spb1_DUF3381"/>
</dbReference>
<evidence type="ECO:0000313" key="13">
    <source>
        <dbReference type="EMBL" id="KXS12833.1"/>
    </source>
</evidence>
<feature type="region of interest" description="Disordered" evidence="9">
    <location>
        <begin position="439"/>
        <end position="488"/>
    </location>
</feature>
<feature type="region of interest" description="Disordered" evidence="9">
    <location>
        <begin position="849"/>
        <end position="892"/>
    </location>
</feature>
<dbReference type="SUPFAM" id="SSF53335">
    <property type="entry name" value="S-adenosyl-L-methionine-dependent methyltransferases"/>
    <property type="match status" value="1"/>
</dbReference>
<reference evidence="13 14" key="1">
    <citation type="journal article" date="2015" name="Genome Biol. Evol.">
        <title>Phylogenomic analyses indicate that early fungi evolved digesting cell walls of algal ancestors of land plants.</title>
        <authorList>
            <person name="Chang Y."/>
            <person name="Wang S."/>
            <person name="Sekimoto S."/>
            <person name="Aerts A.L."/>
            <person name="Choi C."/>
            <person name="Clum A."/>
            <person name="LaButti K.M."/>
            <person name="Lindquist E.A."/>
            <person name="Yee Ngan C."/>
            <person name="Ohm R.A."/>
            <person name="Salamov A.A."/>
            <person name="Grigoriev I.V."/>
            <person name="Spatafora J.W."/>
            <person name="Berbee M.L."/>
        </authorList>
    </citation>
    <scope>NUCLEOTIDE SEQUENCE [LARGE SCALE GENOMIC DNA]</scope>
    <source>
        <strain evidence="13 14">JEL478</strain>
    </source>
</reference>
<evidence type="ECO:0000256" key="3">
    <source>
        <dbReference type="ARBA" id="ARBA00022552"/>
    </source>
</evidence>
<dbReference type="GO" id="GO:0000463">
    <property type="term" value="P:maturation of LSU-rRNA from tricistronic rRNA transcript (SSU-rRNA, 5.8S rRNA, LSU-rRNA)"/>
    <property type="evidence" value="ECO:0007669"/>
    <property type="project" value="EnsemblFungi"/>
</dbReference>
<feature type="compositionally biased region" description="Basic and acidic residues" evidence="9">
    <location>
        <begin position="618"/>
        <end position="631"/>
    </location>
</feature>
<evidence type="ECO:0000259" key="12">
    <source>
        <dbReference type="Pfam" id="PF11861"/>
    </source>
</evidence>
<dbReference type="HAMAP" id="MF_03163">
    <property type="entry name" value="RNA_methyltr_E_SPB1"/>
    <property type="match status" value="1"/>
</dbReference>
<keyword evidence="5 8" id="KW-0808">Transferase</keyword>
<keyword evidence="7 8" id="KW-0539">Nucleus</keyword>
<dbReference type="EMBL" id="KQ965784">
    <property type="protein sequence ID" value="KXS12833.1"/>
    <property type="molecule type" value="Genomic_DNA"/>
</dbReference>
<dbReference type="STRING" id="1344416.A0A139A8V8"/>
<feature type="domain" description="DUF3381" evidence="12">
    <location>
        <begin position="249"/>
        <end position="415"/>
    </location>
</feature>
<keyword evidence="3 8" id="KW-0698">rRNA processing</keyword>
<feature type="binding site" evidence="8">
    <location>
        <position position="77"/>
    </location>
    <ligand>
        <name>S-adenosyl-L-methionine</name>
        <dbReference type="ChEBI" id="CHEBI:59789"/>
    </ligand>
</feature>
<dbReference type="InterPro" id="IPR028589">
    <property type="entry name" value="SPB1-like"/>
</dbReference>
<evidence type="ECO:0000259" key="10">
    <source>
        <dbReference type="Pfam" id="PF01728"/>
    </source>
</evidence>
<evidence type="ECO:0000256" key="2">
    <source>
        <dbReference type="ARBA" id="ARBA00022517"/>
    </source>
</evidence>
<evidence type="ECO:0000256" key="9">
    <source>
        <dbReference type="SAM" id="MobiDB-lite"/>
    </source>
</evidence>
<accession>A0A139A8V8</accession>
<feature type="binding site" evidence="8">
    <location>
        <position position="118"/>
    </location>
    <ligand>
        <name>S-adenosyl-L-methionine</name>
        <dbReference type="ChEBI" id="CHEBI:59789"/>
    </ligand>
</feature>
<comment type="subcellular location">
    <subcellularLocation>
        <location evidence="1 8">Nucleus</location>
        <location evidence="1 8">Nucleolus</location>
    </subcellularLocation>
</comment>
<feature type="domain" description="Ribosomal RNA methyltransferase FtsJ" evidence="10">
    <location>
        <begin position="24"/>
        <end position="201"/>
    </location>
</feature>
<feature type="compositionally biased region" description="Acidic residues" evidence="9">
    <location>
        <begin position="544"/>
        <end position="573"/>
    </location>
</feature>
<feature type="compositionally biased region" description="Basic residues" evidence="9">
    <location>
        <begin position="643"/>
        <end position="653"/>
    </location>
</feature>
<dbReference type="OMA" id="QRKDKYY"/>
<feature type="binding site" evidence="8">
    <location>
        <position position="56"/>
    </location>
    <ligand>
        <name>S-adenosyl-L-methionine</name>
        <dbReference type="ChEBI" id="CHEBI:59789"/>
    </ligand>
</feature>
<dbReference type="Pfam" id="PF11861">
    <property type="entry name" value="DUF3381"/>
    <property type="match status" value="1"/>
</dbReference>
<feature type="active site" description="Proton acceptor" evidence="8">
    <location>
        <position position="158"/>
    </location>
</feature>
<keyword evidence="6 8" id="KW-0949">S-adenosyl-L-methionine</keyword>
<proteinExistence type="inferred from homology"/>
<dbReference type="InterPro" id="IPR015507">
    <property type="entry name" value="rRNA-MeTfrase_E"/>
</dbReference>
<feature type="region of interest" description="Disordered" evidence="9">
    <location>
        <begin position="359"/>
        <end position="408"/>
    </location>
</feature>
<dbReference type="Pfam" id="PF01728">
    <property type="entry name" value="FtsJ"/>
    <property type="match status" value="1"/>
</dbReference>
<dbReference type="PANTHER" id="PTHR10920:SF13">
    <property type="entry name" value="PRE-RRNA 2'-O-RIBOSE RNA METHYLTRANSFERASE FTSJ3"/>
    <property type="match status" value="1"/>
</dbReference>
<protein>
    <submittedName>
        <fullName evidence="13">FtsJ-domain-containing protein</fullName>
    </submittedName>
</protein>
<gene>
    <name evidence="13" type="ORF">M427DRAFT_125449</name>
</gene>
<organism evidence="13 14">
    <name type="scientific">Gonapodya prolifera (strain JEL478)</name>
    <name type="common">Monoblepharis prolifera</name>
    <dbReference type="NCBI Taxonomy" id="1344416"/>
    <lineage>
        <taxon>Eukaryota</taxon>
        <taxon>Fungi</taxon>
        <taxon>Fungi incertae sedis</taxon>
        <taxon>Chytridiomycota</taxon>
        <taxon>Chytridiomycota incertae sedis</taxon>
        <taxon>Monoblepharidomycetes</taxon>
        <taxon>Monoblepharidales</taxon>
        <taxon>Gonapodyaceae</taxon>
        <taxon>Gonapodya</taxon>
    </lineage>
</organism>
<dbReference type="FunFam" id="3.40.50.150:FF:000004">
    <property type="entry name" value="AdoMet-dependent rRNA methyltransferase SPB1"/>
    <property type="match status" value="1"/>
</dbReference>
<feature type="region of interest" description="Disordered" evidence="9">
    <location>
        <begin position="502"/>
        <end position="584"/>
    </location>
</feature>
<evidence type="ECO:0000256" key="1">
    <source>
        <dbReference type="ARBA" id="ARBA00004604"/>
    </source>
</evidence>
<dbReference type="GO" id="GO:0008650">
    <property type="term" value="F:rRNA (uridine-2'-O-)-methyltransferase activity"/>
    <property type="evidence" value="ECO:0007669"/>
    <property type="project" value="EnsemblFungi"/>
</dbReference>
<keyword evidence="14" id="KW-1185">Reference proteome</keyword>
<feature type="compositionally biased region" description="Basic residues" evidence="9">
    <location>
        <begin position="854"/>
        <end position="865"/>
    </location>
</feature>
<dbReference type="Pfam" id="PF07780">
    <property type="entry name" value="Spb1_C"/>
    <property type="match status" value="1"/>
</dbReference>
<dbReference type="GO" id="GO:0000466">
    <property type="term" value="P:maturation of 5.8S rRNA from tricistronic rRNA transcript (SSU-rRNA, 5.8S rRNA, LSU-rRNA)"/>
    <property type="evidence" value="ECO:0007669"/>
    <property type="project" value="EnsemblFungi"/>
</dbReference>
<evidence type="ECO:0000256" key="6">
    <source>
        <dbReference type="ARBA" id="ARBA00022691"/>
    </source>
</evidence>
<feature type="binding site" evidence="8">
    <location>
        <position position="93"/>
    </location>
    <ligand>
        <name>S-adenosyl-L-methionine</name>
        <dbReference type="ChEBI" id="CHEBI:59789"/>
    </ligand>
</feature>
<feature type="compositionally biased region" description="Basic and acidic residues" evidence="9">
    <location>
        <begin position="361"/>
        <end position="372"/>
    </location>
</feature>
<feature type="binding site" evidence="8">
    <location>
        <position position="58"/>
    </location>
    <ligand>
        <name>S-adenosyl-L-methionine</name>
        <dbReference type="ChEBI" id="CHEBI:59789"/>
    </ligand>
</feature>
<evidence type="ECO:0000256" key="8">
    <source>
        <dbReference type="HAMAP-Rule" id="MF_03163"/>
    </source>
</evidence>
<evidence type="ECO:0000256" key="7">
    <source>
        <dbReference type="ARBA" id="ARBA00023242"/>
    </source>
</evidence>
<feature type="region of interest" description="Disordered" evidence="9">
    <location>
        <begin position="604"/>
        <end position="701"/>
    </location>
</feature>
<comment type="similarity">
    <text evidence="8">Belongs to the class I-like SAM-binding methyltransferase superfamily. RNA methyltransferase RlmE family. SPB1 subfamily.</text>
</comment>
<dbReference type="GO" id="GO:0005730">
    <property type="term" value="C:nucleolus"/>
    <property type="evidence" value="ECO:0007669"/>
    <property type="project" value="UniProtKB-SubCell"/>
</dbReference>
<dbReference type="Gene3D" id="3.40.50.150">
    <property type="entry name" value="Vaccinia Virus protein VP39"/>
    <property type="match status" value="1"/>
</dbReference>
<dbReference type="GO" id="GO:0030687">
    <property type="term" value="C:preribosome, large subunit precursor"/>
    <property type="evidence" value="ECO:0007669"/>
    <property type="project" value="EnsemblFungi"/>
</dbReference>
<dbReference type="InterPro" id="IPR050082">
    <property type="entry name" value="RNA_methyltr_RlmE"/>
</dbReference>
<feature type="compositionally biased region" description="Basic residues" evidence="9">
    <location>
        <begin position="397"/>
        <end position="408"/>
    </location>
</feature>
<dbReference type="HAMAP" id="MF_01547">
    <property type="entry name" value="RNA_methyltr_E"/>
    <property type="match status" value="1"/>
</dbReference>
<sequence>MAKKAKKGKNRLDKFYHLAKEAGYRSRAAFKLIQLNRKYGFLEKAKVLIDLCAAPGGWLQVAEKYMPQQNALIVGVDLAPIKPVPRCLTFVEDITTEKCKQTLRRELRDWKADVVLHDGAPNVGTSWTSDAYAQNVLTLSSLKLASQFLRQGGTFVTKIFRSRDYNSLLWAVQQLFTKVEATKPESSRQVSAEIFLVCTGFKPATSSAIDARLLDPNYVFKDVDDADAGEGNDPDAEQKGRILNDLIHPEKHRRHRSGYADGDYTLYHPEPVREFILSSDALSVLARASALTFPGAAPKPTEPPSDDADALPTVEELLARAPQEIRDCCDDLRVLGKKEFRVLLRWREELRKAMQIGKYRKKEEKEEGSEAPKDDEERDEAKLEEDATAESSQLHRSAARLRKQAMERKRRAIQRMNLGMQAPEDIGLEFGGVDVGALEVDFGQGESPPSDDEDNKGAAVSESSDEEESASEDEDGVPRHLGELDEELEAEYDEFLARRRAADVKSVVEERRRKQKEGLEDKPAGKNEEWWGIDDDKRRAAGDESSDSDSESDVGELQEENEYVDEMEEDVEEHETAPARPLSKKAQKFFSNPIFSALDEVTKDLTVKKGTPRGAKRRIADTELHDDDAKADVAISDRAQDAKRRKKEKRPKKGRTEQGSDDEDGSSEEKKPSKDDFEIVPQEPEAQVSFSDAEDDDGPSIKLDTAEALTLAHSLLRPSGRAAAIDATFNRYSFNDPKGSLPSWFSDDERKHNRPTLPVSKEAMEILKQRMKGVNDRTIKKVAEAKARKKLRAAKKVEKLRKEMGKVWEDDDPSATTSSKVTALKKLSRKISKAGVEKREKPKLVVAKGVNRGVKGRPKGIKGRYKMVDGVMKKEMRAQKRHAKANKGRKRR</sequence>
<feature type="domain" description="Ribosomal RNA methyltransferase SPB1-like C-terminal" evidence="11">
    <location>
        <begin position="671"/>
        <end position="884"/>
    </location>
</feature>
<dbReference type="Proteomes" id="UP000070544">
    <property type="component" value="Unassembled WGS sequence"/>
</dbReference>
<dbReference type="InterPro" id="IPR012920">
    <property type="entry name" value="rRNA_MeTfrase_SPB1-like_C"/>
</dbReference>
<dbReference type="OrthoDB" id="1287559at2759"/>
<dbReference type="PANTHER" id="PTHR10920">
    <property type="entry name" value="RIBOSOMAL RNA METHYLTRANSFERASE"/>
    <property type="match status" value="1"/>
</dbReference>
<dbReference type="AlphaFoldDB" id="A0A139A8V8"/>
<evidence type="ECO:0000256" key="4">
    <source>
        <dbReference type="ARBA" id="ARBA00022603"/>
    </source>
</evidence>
<dbReference type="GO" id="GO:0016435">
    <property type="term" value="F:rRNA (guanine) methyltransferase activity"/>
    <property type="evidence" value="ECO:0007669"/>
    <property type="project" value="EnsemblFungi"/>
</dbReference>
<feature type="compositionally biased region" description="Acidic residues" evidence="9">
    <location>
        <begin position="463"/>
        <end position="475"/>
    </location>
</feature>